<proteinExistence type="predicted"/>
<dbReference type="InterPro" id="IPR028042">
    <property type="entry name" value="DUF4639"/>
</dbReference>
<feature type="compositionally biased region" description="Basic and acidic residues" evidence="1">
    <location>
        <begin position="142"/>
        <end position="153"/>
    </location>
</feature>
<dbReference type="Proteomes" id="UP001174909">
    <property type="component" value="Unassembled WGS sequence"/>
</dbReference>
<dbReference type="PANTHER" id="PTHR34438:SF1">
    <property type="entry name" value="CHROMOSOME 2 OPEN READING FRAME 81"/>
    <property type="match status" value="1"/>
</dbReference>
<name>A0AA35W623_GEOBA</name>
<feature type="region of interest" description="Disordered" evidence="1">
    <location>
        <begin position="142"/>
        <end position="285"/>
    </location>
</feature>
<feature type="compositionally biased region" description="Low complexity" evidence="1">
    <location>
        <begin position="237"/>
        <end position="250"/>
    </location>
</feature>
<sequence>MDSLVHSRKAASSMAQKGKKDKGSGGAAAAEVPPERDVIPGKITESQWQEWLEGEESSEVAGEVVRGLVDLAFYLDRDHCLEEQAFSHTVQAARASLLQIIEWEFLQRDEGERDPGNDPSWLEDDEPECSVIDSWARGIVPEVRDLPEAKDEVTTTSTTSLDHQVPLPNERETSTTNSIPLRDNSRQPTRESTVASSYSTAVTTATSRQPYRQTAQKQVSRPRPKARRPQARLVALTQPQTTPDPQTPSTHHTDLVPSPAGSHTPTTSPVPPSPSSPPPFLPYNMKPAQLRWQKDVTYDSSGKIVDMLRLNPSAFPSHRVRPKVTVSDPSPAHGRRPTHHSSKDKTSATYNNSQSSARLEVAAMLWGRGGKGV</sequence>
<evidence type="ECO:0000313" key="2">
    <source>
        <dbReference type="EMBL" id="CAI8001196.1"/>
    </source>
</evidence>
<feature type="compositionally biased region" description="Polar residues" evidence="1">
    <location>
        <begin position="347"/>
        <end position="357"/>
    </location>
</feature>
<dbReference type="PANTHER" id="PTHR34438">
    <property type="entry name" value="SI:DKEY-97L20.6"/>
    <property type="match status" value="1"/>
</dbReference>
<dbReference type="AlphaFoldDB" id="A0AA35W623"/>
<dbReference type="Pfam" id="PF15479">
    <property type="entry name" value="DUF4639"/>
    <property type="match status" value="1"/>
</dbReference>
<feature type="region of interest" description="Disordered" evidence="1">
    <location>
        <begin position="1"/>
        <end position="41"/>
    </location>
</feature>
<feature type="compositionally biased region" description="Pro residues" evidence="1">
    <location>
        <begin position="268"/>
        <end position="281"/>
    </location>
</feature>
<accession>A0AA35W623</accession>
<comment type="caution">
    <text evidence="2">The sequence shown here is derived from an EMBL/GenBank/DDBJ whole genome shotgun (WGS) entry which is preliminary data.</text>
</comment>
<feature type="compositionally biased region" description="Polar residues" evidence="1">
    <location>
        <begin position="208"/>
        <end position="219"/>
    </location>
</feature>
<protein>
    <submittedName>
        <fullName evidence="2">Uncharacterized protein C2orf81 homolog</fullName>
    </submittedName>
</protein>
<evidence type="ECO:0000256" key="1">
    <source>
        <dbReference type="SAM" id="MobiDB-lite"/>
    </source>
</evidence>
<evidence type="ECO:0000313" key="3">
    <source>
        <dbReference type="Proteomes" id="UP001174909"/>
    </source>
</evidence>
<feature type="compositionally biased region" description="Basic residues" evidence="1">
    <location>
        <begin position="220"/>
        <end position="230"/>
    </location>
</feature>
<feature type="compositionally biased region" description="Low complexity" evidence="1">
    <location>
        <begin position="192"/>
        <end position="207"/>
    </location>
</feature>
<organism evidence="2 3">
    <name type="scientific">Geodia barretti</name>
    <name type="common">Barrett's horny sponge</name>
    <dbReference type="NCBI Taxonomy" id="519541"/>
    <lineage>
        <taxon>Eukaryota</taxon>
        <taxon>Metazoa</taxon>
        <taxon>Porifera</taxon>
        <taxon>Demospongiae</taxon>
        <taxon>Heteroscleromorpha</taxon>
        <taxon>Tetractinellida</taxon>
        <taxon>Astrophorina</taxon>
        <taxon>Geodiidae</taxon>
        <taxon>Geodia</taxon>
    </lineage>
</organism>
<gene>
    <name evidence="2" type="ORF">GBAR_LOCUS3132</name>
</gene>
<dbReference type="EMBL" id="CASHTH010000429">
    <property type="protein sequence ID" value="CAI8001196.1"/>
    <property type="molecule type" value="Genomic_DNA"/>
</dbReference>
<reference evidence="2" key="1">
    <citation type="submission" date="2023-03" db="EMBL/GenBank/DDBJ databases">
        <authorList>
            <person name="Steffen K."/>
            <person name="Cardenas P."/>
        </authorList>
    </citation>
    <scope>NUCLEOTIDE SEQUENCE</scope>
</reference>
<keyword evidence="3" id="KW-1185">Reference proteome</keyword>
<feature type="region of interest" description="Disordered" evidence="1">
    <location>
        <begin position="315"/>
        <end position="358"/>
    </location>
</feature>